<dbReference type="GeneID" id="102818861"/>
<feature type="compositionally biased region" description="Low complexity" evidence="1">
    <location>
        <begin position="60"/>
        <end position="72"/>
    </location>
</feature>
<dbReference type="GO" id="GO:0005634">
    <property type="term" value="C:nucleus"/>
    <property type="evidence" value="ECO:0007669"/>
    <property type="project" value="TreeGrafter"/>
</dbReference>
<proteinExistence type="predicted"/>
<dbReference type="InterPro" id="IPR002190">
    <property type="entry name" value="MHD_dom"/>
</dbReference>
<dbReference type="InterPro" id="IPR041899">
    <property type="entry name" value="MAGE_WH2"/>
</dbReference>
<dbReference type="SMART" id="SM01373">
    <property type="entry name" value="MAGE"/>
    <property type="match status" value="1"/>
</dbReference>
<dbReference type="PANTHER" id="PTHR11736:SF84">
    <property type="entry name" value="MELANOMA-ASSOCIATED ANTIGEN C2"/>
    <property type="match status" value="1"/>
</dbReference>
<gene>
    <name evidence="4" type="primary">LOC102818861</name>
</gene>
<feature type="region of interest" description="Disordered" evidence="1">
    <location>
        <begin position="351"/>
        <end position="384"/>
    </location>
</feature>
<dbReference type="AlphaFoldDB" id="A0A9B0X1M0"/>
<dbReference type="PANTHER" id="PTHR11736">
    <property type="entry name" value="MELANOMA-ASSOCIATED ANTIGEN MAGE ANTIGEN"/>
    <property type="match status" value="1"/>
</dbReference>
<sequence length="384" mass="42847">MPLSPKRQRYNLEHDVQAQIDAQLSSAEEEESSSSSSPLMFSFLSSLSFSSLPVPPSPPLSSSFTYSESSSPSISSSVSSSSCSFHFSYPSTSSASSPLTVDTQDEVEVPVAGTASPPQSPQRSFSVPSLNTLGEDLSTSEWEAGPSTLQASTSTGYLARKPLDEKVTDLVQFLLYKYQMRQSLTKAEMLNVITDNKSQFPVIFQRASNCIKIVFGIDMREVDPTIHSYAFFNSLDLTYDAMPSDAQRVPKNGLLILVLGFIILKGNCVTEEEMWSFLNLLNLYDGREHFIYGEPRQLLTREWVQEMYLEYRQVPYSDPACYEFLWGPRAHAETSKKEVLEFLTMVEGNESSPVSSEYEESLRDEEEKAQVRIAPADSTTAMCQ</sequence>
<dbReference type="InterPro" id="IPR021072">
    <property type="entry name" value="MAGE_N"/>
</dbReference>
<dbReference type="Gene3D" id="1.10.10.1200">
    <property type="entry name" value="MAGE homology domain, winged helix WH1 motif"/>
    <property type="match status" value="1"/>
</dbReference>
<evidence type="ECO:0000313" key="3">
    <source>
        <dbReference type="Proteomes" id="UP000504623"/>
    </source>
</evidence>
<dbReference type="InterPro" id="IPR037445">
    <property type="entry name" value="MAGE"/>
</dbReference>
<dbReference type="RefSeq" id="XP_006875040.1">
    <property type="nucleotide sequence ID" value="XM_006874978.1"/>
</dbReference>
<accession>A0A9B0X1M0</accession>
<evidence type="ECO:0000313" key="4">
    <source>
        <dbReference type="RefSeq" id="XP_006875040.1"/>
    </source>
</evidence>
<dbReference type="Proteomes" id="UP000504623">
    <property type="component" value="Unplaced"/>
</dbReference>
<dbReference type="FunFam" id="1.10.10.1200:FF:000007">
    <property type="entry name" value="Melanoma-associated antigen C2"/>
    <property type="match status" value="1"/>
</dbReference>
<feature type="compositionally biased region" description="Polar residues" evidence="1">
    <location>
        <begin position="121"/>
        <end position="130"/>
    </location>
</feature>
<evidence type="ECO:0000256" key="1">
    <source>
        <dbReference type="SAM" id="MobiDB-lite"/>
    </source>
</evidence>
<reference evidence="4" key="1">
    <citation type="submission" date="2025-08" db="UniProtKB">
        <authorList>
            <consortium name="RefSeq"/>
        </authorList>
    </citation>
    <scope>IDENTIFICATION</scope>
    <source>
        <tissue evidence="4">Spleen</tissue>
    </source>
</reference>
<name>A0A9B0X1M0_CHRAS</name>
<dbReference type="InterPro" id="IPR041898">
    <property type="entry name" value="MAGE_WH1"/>
</dbReference>
<evidence type="ECO:0000259" key="2">
    <source>
        <dbReference type="PROSITE" id="PS50838"/>
    </source>
</evidence>
<keyword evidence="3" id="KW-1185">Reference proteome</keyword>
<dbReference type="Pfam" id="PF01454">
    <property type="entry name" value="MAGE"/>
    <property type="match status" value="1"/>
</dbReference>
<protein>
    <submittedName>
        <fullName evidence="4">Melanoma-associated antigen 10-like</fullName>
    </submittedName>
</protein>
<dbReference type="OrthoDB" id="205198at2759"/>
<feature type="region of interest" description="Disordered" evidence="1">
    <location>
        <begin position="49"/>
        <end position="72"/>
    </location>
</feature>
<dbReference type="FunFam" id="1.10.10.1210:FF:000001">
    <property type="entry name" value="melanoma-associated antigen D1"/>
    <property type="match status" value="1"/>
</dbReference>
<dbReference type="PROSITE" id="PS50838">
    <property type="entry name" value="MAGE"/>
    <property type="match status" value="1"/>
</dbReference>
<dbReference type="SMART" id="SM01392">
    <property type="entry name" value="MAGE_N"/>
    <property type="match status" value="1"/>
</dbReference>
<dbReference type="GO" id="GO:0000122">
    <property type="term" value="P:negative regulation of transcription by RNA polymerase II"/>
    <property type="evidence" value="ECO:0007669"/>
    <property type="project" value="TreeGrafter"/>
</dbReference>
<feature type="region of interest" description="Disordered" evidence="1">
    <location>
        <begin position="111"/>
        <end position="130"/>
    </location>
</feature>
<organism evidence="3 4">
    <name type="scientific">Chrysochloris asiatica</name>
    <name type="common">Cape golden mole</name>
    <dbReference type="NCBI Taxonomy" id="185453"/>
    <lineage>
        <taxon>Eukaryota</taxon>
        <taxon>Metazoa</taxon>
        <taxon>Chordata</taxon>
        <taxon>Craniata</taxon>
        <taxon>Vertebrata</taxon>
        <taxon>Euteleostomi</taxon>
        <taxon>Mammalia</taxon>
        <taxon>Eutheria</taxon>
        <taxon>Afrotheria</taxon>
        <taxon>Chrysochloridae</taxon>
        <taxon>Chrysochlorinae</taxon>
        <taxon>Chrysochloris</taxon>
    </lineage>
</organism>
<feature type="domain" description="MAGE" evidence="2">
    <location>
        <begin position="163"/>
        <end position="361"/>
    </location>
</feature>
<dbReference type="Gene3D" id="1.10.10.1210">
    <property type="entry name" value="MAGE homology domain, winged helix WH2 motif"/>
    <property type="match status" value="1"/>
</dbReference>